<dbReference type="PANTHER" id="PTHR34954">
    <property type="entry name" value="EXPRESSED PROTEIN"/>
    <property type="match status" value="1"/>
</dbReference>
<gene>
    <name evidence="1" type="ORF">AABB24_022061</name>
</gene>
<dbReference type="Proteomes" id="UP001627284">
    <property type="component" value="Unassembled WGS sequence"/>
</dbReference>
<reference evidence="1 2" key="1">
    <citation type="submission" date="2024-05" db="EMBL/GenBank/DDBJ databases">
        <title>De novo assembly of an allotetraploid wild potato.</title>
        <authorList>
            <person name="Hosaka A.J."/>
        </authorList>
    </citation>
    <scope>NUCLEOTIDE SEQUENCE [LARGE SCALE GENOMIC DNA]</scope>
    <source>
        <tissue evidence="1">Young leaves</tissue>
    </source>
</reference>
<dbReference type="PANTHER" id="PTHR34954:SF3">
    <property type="entry name" value="EXPRESSED PROTEIN"/>
    <property type="match status" value="1"/>
</dbReference>
<organism evidence="1 2">
    <name type="scientific">Solanum stoloniferum</name>
    <dbReference type="NCBI Taxonomy" id="62892"/>
    <lineage>
        <taxon>Eukaryota</taxon>
        <taxon>Viridiplantae</taxon>
        <taxon>Streptophyta</taxon>
        <taxon>Embryophyta</taxon>
        <taxon>Tracheophyta</taxon>
        <taxon>Spermatophyta</taxon>
        <taxon>Magnoliopsida</taxon>
        <taxon>eudicotyledons</taxon>
        <taxon>Gunneridae</taxon>
        <taxon>Pentapetalae</taxon>
        <taxon>asterids</taxon>
        <taxon>lamiids</taxon>
        <taxon>Solanales</taxon>
        <taxon>Solanaceae</taxon>
        <taxon>Solanoideae</taxon>
        <taxon>Solaneae</taxon>
        <taxon>Solanum</taxon>
    </lineage>
</organism>
<dbReference type="InterPro" id="IPR044160">
    <property type="entry name" value="TGD4-like"/>
</dbReference>
<evidence type="ECO:0000313" key="2">
    <source>
        <dbReference type="Proteomes" id="UP001627284"/>
    </source>
</evidence>
<evidence type="ECO:0008006" key="3">
    <source>
        <dbReference type="Google" id="ProtNLM"/>
    </source>
</evidence>
<proteinExistence type="predicted"/>
<protein>
    <recommendedName>
        <fullName evidence="3">Protein TRIGALACTOSYLDIACYLGLYCEROL 4, chloroplastic</fullName>
    </recommendedName>
</protein>
<keyword evidence="2" id="KW-1185">Reference proteome</keyword>
<evidence type="ECO:0000313" key="1">
    <source>
        <dbReference type="EMBL" id="KAL3348701.1"/>
    </source>
</evidence>
<name>A0ABD2SYA8_9SOLN</name>
<sequence>KVQNPSLYKSQIRKVSTFSFPSHSPTSFSPAGRWERKMANMRMAMDAAFWDLNISTPRALDGTARSIPGEPIPLDRSQASKALRIQQLSLLGNGFPLGIIPSYSPTSRKELGSFALQSLLFKAATSNWWLGFTGQFRPKKLVSDIKAELSSVDEWELPILKDIGKHFLEKSLYAFGLCSQLSLTPSSSLLLSTEKHGEKKGRRLRAMLFHKLPEHDVTLEAAWPELFLDHKGRYWEVPESISLDCSSLVSEDGLRYRFGLHKNGGHPRAVDNITDEPPLSLMQGICGKAAISYEKSKDFWRIKENKEDIIIETDKGRIYRPSYDIRLREPHAAVSGIIGGTLEAWLNNGSSSSSASRHRSPFGVDLFGSLCYTFQHGKFKESFGDLTRVDARLDVSSALGLAKQVSKVFRKASSNNARDVLSSPRLELILQQQVAGPIVFRVDSKFSVNSPTGVQLEDFVCSLNYSLKLLQSGKVVAWYSPKRKEGMIELRLFEF</sequence>
<comment type="caution">
    <text evidence="1">The sequence shown here is derived from an EMBL/GenBank/DDBJ whole genome shotgun (WGS) entry which is preliminary data.</text>
</comment>
<dbReference type="AlphaFoldDB" id="A0ABD2SYA8"/>
<accession>A0ABD2SYA8</accession>
<dbReference type="EMBL" id="JBJKTR010000013">
    <property type="protein sequence ID" value="KAL3348701.1"/>
    <property type="molecule type" value="Genomic_DNA"/>
</dbReference>
<feature type="non-terminal residue" evidence="1">
    <location>
        <position position="1"/>
    </location>
</feature>